<feature type="domain" description="Transglutaminase-like" evidence="2">
    <location>
        <begin position="268"/>
        <end position="382"/>
    </location>
</feature>
<dbReference type="InterPro" id="IPR009577">
    <property type="entry name" value="Sm_multidrug_ex"/>
</dbReference>
<proteinExistence type="predicted"/>
<dbReference type="InterPro" id="IPR007562">
    <property type="entry name" value="Transglutaminase-like_domain"/>
</dbReference>
<dbReference type="SUPFAM" id="SSF54001">
    <property type="entry name" value="Cysteine proteinases"/>
    <property type="match status" value="1"/>
</dbReference>
<dbReference type="Gene3D" id="3.10.620.30">
    <property type="match status" value="1"/>
</dbReference>
<protein>
    <recommendedName>
        <fullName evidence="2">Transglutaminase-like domain-containing protein</fullName>
    </recommendedName>
</protein>
<evidence type="ECO:0000313" key="4">
    <source>
        <dbReference type="Proteomes" id="UP000283501"/>
    </source>
</evidence>
<dbReference type="Proteomes" id="UP000283501">
    <property type="component" value="Unassembled WGS sequence"/>
</dbReference>
<dbReference type="InterPro" id="IPR038765">
    <property type="entry name" value="Papain-like_cys_pep_sf"/>
</dbReference>
<dbReference type="RefSeq" id="WP_118140307.1">
    <property type="nucleotide sequence ID" value="NZ_QSKY01000002.1"/>
</dbReference>
<organism evidence="3 4">
    <name type="scientific">Agathobacter rectalis</name>
    <dbReference type="NCBI Taxonomy" id="39491"/>
    <lineage>
        <taxon>Bacteria</taxon>
        <taxon>Bacillati</taxon>
        <taxon>Bacillota</taxon>
        <taxon>Clostridia</taxon>
        <taxon>Lachnospirales</taxon>
        <taxon>Lachnospiraceae</taxon>
        <taxon>Agathobacter</taxon>
    </lineage>
</organism>
<keyword evidence="1" id="KW-0812">Transmembrane</keyword>
<keyword evidence="1" id="KW-1133">Transmembrane helix</keyword>
<evidence type="ECO:0000256" key="1">
    <source>
        <dbReference type="SAM" id="Phobius"/>
    </source>
</evidence>
<evidence type="ECO:0000313" key="3">
    <source>
        <dbReference type="EMBL" id="RHF07994.1"/>
    </source>
</evidence>
<dbReference type="Pfam" id="PF06695">
    <property type="entry name" value="Sm_multidrug_ex"/>
    <property type="match status" value="1"/>
</dbReference>
<dbReference type="EMBL" id="QSKY01000002">
    <property type="protein sequence ID" value="RHF07994.1"/>
    <property type="molecule type" value="Genomic_DNA"/>
</dbReference>
<dbReference type="Pfam" id="PF04473">
    <property type="entry name" value="DUF553"/>
    <property type="match status" value="1"/>
</dbReference>
<accession>A0A414MA85</accession>
<comment type="caution">
    <text evidence="3">The sequence shown here is derived from an EMBL/GenBank/DDBJ whole genome shotgun (WGS) entry which is preliminary data.</text>
</comment>
<feature type="transmembrane region" description="Helical" evidence="1">
    <location>
        <begin position="52"/>
        <end position="72"/>
    </location>
</feature>
<keyword evidence="1" id="KW-0472">Membrane</keyword>
<gene>
    <name evidence="3" type="ORF">DW703_02220</name>
</gene>
<feature type="transmembrane region" description="Helical" evidence="1">
    <location>
        <begin position="84"/>
        <end position="102"/>
    </location>
</feature>
<name>A0A414MA85_9FIRM</name>
<reference evidence="3 4" key="1">
    <citation type="submission" date="2018-08" db="EMBL/GenBank/DDBJ databases">
        <title>A genome reference for cultivated species of the human gut microbiota.</title>
        <authorList>
            <person name="Zou Y."/>
            <person name="Xue W."/>
            <person name="Luo G."/>
        </authorList>
    </citation>
    <scope>NUCLEOTIDE SEQUENCE [LARGE SCALE GENOMIC DNA]</scope>
    <source>
        <strain evidence="3 4">AM26-2LB</strain>
    </source>
</reference>
<evidence type="ECO:0000259" key="2">
    <source>
        <dbReference type="Pfam" id="PF04473"/>
    </source>
</evidence>
<dbReference type="AlphaFoldDB" id="A0A414MA85"/>
<sequence>MFLALVLFVGIPVLGTGAWTGILASSILELDFKESIGACFCGVLLADVDDAIFWTLVAAGFAGGMATGVSRKIERNNTMNKKKIILLFILTLVGILCVFLNGKEEPEIGVGQNKVSFSNKTNSFYYDQLDETEKRVCNDITALVEQGNGGKIDLTAPISTYRYLRIVRTLSFDPEYQNWAISLIFPVGENNKLIDRNTINDDCNIMKLYVLVNDSKKRKELKNFKLVLNDENIITNIDELEKICKNADFSTEYYQEKSKEIDACYDKIIREMPKNMNEKEAVQYFLNWIKDNMEYDYSVYESSIEPYYDKLYENEVYADVSNKGCILDKRGICGGISIILSELCNRVGITAYPVFGTIKSDGTLIPHGWVAMRVDDSTYYIDPTYVCQTGEMDNLKMKNEMERIGDRQYQLEDSFEY</sequence>